<dbReference type="RefSeq" id="WP_143948421.1">
    <property type="nucleotide sequence ID" value="NZ_BAABMB010000007.1"/>
</dbReference>
<keyword evidence="3" id="KW-1185">Reference proteome</keyword>
<protein>
    <submittedName>
        <fullName evidence="2">FMN-binding negative transcriptional regulator</fullName>
    </submittedName>
</protein>
<dbReference type="InterPro" id="IPR007396">
    <property type="entry name" value="TR_PAI2-type"/>
</dbReference>
<reference evidence="2 3" key="1">
    <citation type="submission" date="2019-07" db="EMBL/GenBank/DDBJ databases">
        <title>Qingshengfaniella alkalisoli gen. nov., sp. nov., isolated from saline soil.</title>
        <authorList>
            <person name="Xu L."/>
            <person name="Huang X.-X."/>
            <person name="Sun J.-Q."/>
        </authorList>
    </citation>
    <scope>NUCLEOTIDE SEQUENCE [LARGE SCALE GENOMIC DNA]</scope>
    <source>
        <strain evidence="2 3">DSM 27279</strain>
    </source>
</reference>
<dbReference type="Proteomes" id="UP000318405">
    <property type="component" value="Unassembled WGS sequence"/>
</dbReference>
<name>A0A556AQB7_9BURK</name>
<dbReference type="AlphaFoldDB" id="A0A556AQB7"/>
<dbReference type="Gene3D" id="2.30.110.10">
    <property type="entry name" value="Electron Transport, Fmn-binding Protein, Chain A"/>
    <property type="match status" value="1"/>
</dbReference>
<accession>A0A556AQB7</accession>
<dbReference type="PANTHER" id="PTHR35802">
    <property type="entry name" value="PROTEASE SYNTHASE AND SPORULATION PROTEIN PAI 2"/>
    <property type="match status" value="1"/>
</dbReference>
<dbReference type="InterPro" id="IPR012349">
    <property type="entry name" value="Split_barrel_FMN-bd"/>
</dbReference>
<sequence>MAQTPRHEEHRPEVLAALLRAHPIATLVWSDPQGRLQAQHLPMCAEGPSAAGKLVLCARVSAEHPLAQVGEQEAMAIFQGRQNYVGPAQQAGTARWNHLAVHARGRLCVHEEPAWLQQHLTSVATGPWASPHAIWRGCRGLALRVEHILGVWNTATGVDPAPRTAVSASPPAMPQRRQATQPTNRHRSGER</sequence>
<dbReference type="PANTHER" id="PTHR35802:SF1">
    <property type="entry name" value="PROTEASE SYNTHASE AND SPORULATION PROTEIN PAI 2"/>
    <property type="match status" value="1"/>
</dbReference>
<evidence type="ECO:0000313" key="3">
    <source>
        <dbReference type="Proteomes" id="UP000318405"/>
    </source>
</evidence>
<dbReference type="EMBL" id="VLTJ01000022">
    <property type="protein sequence ID" value="TSH95109.1"/>
    <property type="molecule type" value="Genomic_DNA"/>
</dbReference>
<dbReference type="Pfam" id="PF04299">
    <property type="entry name" value="FMN_bind_2"/>
    <property type="match status" value="1"/>
</dbReference>
<evidence type="ECO:0000256" key="1">
    <source>
        <dbReference type="SAM" id="MobiDB-lite"/>
    </source>
</evidence>
<organism evidence="2 3">
    <name type="scientific">Verticiella sediminum</name>
    <dbReference type="NCBI Taxonomy" id="1247510"/>
    <lineage>
        <taxon>Bacteria</taxon>
        <taxon>Pseudomonadati</taxon>
        <taxon>Pseudomonadota</taxon>
        <taxon>Betaproteobacteria</taxon>
        <taxon>Burkholderiales</taxon>
        <taxon>Alcaligenaceae</taxon>
        <taxon>Verticiella</taxon>
    </lineage>
</organism>
<proteinExistence type="predicted"/>
<dbReference type="OrthoDB" id="9794948at2"/>
<feature type="region of interest" description="Disordered" evidence="1">
    <location>
        <begin position="159"/>
        <end position="191"/>
    </location>
</feature>
<comment type="caution">
    <text evidence="2">The sequence shown here is derived from an EMBL/GenBank/DDBJ whole genome shotgun (WGS) entry which is preliminary data.</text>
</comment>
<dbReference type="SUPFAM" id="SSF50475">
    <property type="entry name" value="FMN-binding split barrel"/>
    <property type="match status" value="1"/>
</dbReference>
<gene>
    <name evidence="2" type="ORF">FOZ76_11660</name>
</gene>
<evidence type="ECO:0000313" key="2">
    <source>
        <dbReference type="EMBL" id="TSH95109.1"/>
    </source>
</evidence>